<proteinExistence type="inferred from homology"/>
<dbReference type="InterPro" id="IPR029044">
    <property type="entry name" value="Nucleotide-diphossugar_trans"/>
</dbReference>
<accession>A0A830HYL7</accession>
<evidence type="ECO:0000256" key="4">
    <source>
        <dbReference type="SAM" id="MobiDB-lite"/>
    </source>
</evidence>
<feature type="compositionally biased region" description="Gly residues" evidence="4">
    <location>
        <begin position="9"/>
        <end position="25"/>
    </location>
</feature>
<protein>
    <recommendedName>
        <fullName evidence="7">Glycosyltransferase</fullName>
    </recommendedName>
</protein>
<sequence length="344" mass="37233">MASSSSGSGLAGLGGGNGQPTGGSGALAPPPSSSVSSSNGLRLGAVGGKSTSTVSPSAPGDNNGAVVVAVADAAHAAESTTDTTAPSSTSSKPTNATAVGVGEHRLTATTFGERLQRAISPITDYNASKVACSRQARSAKKATLLLVCAFVIFSLTFWQMHAVRAWWTRPCPCSVRYPRAQRTLTTTSAEQHEMERKWRAQRRVAVVTYVTRNGQHEAIANVTRATWEEWCRRHGYTYVDASADVVDSEQMRGRQPEWGSVLAVRKHLPDHDWVLWLDADIVLTNPRVSLEYTLLPPAHADVTRRGNDAMAYEQPHFIAAADRRHGQRWDPMLGRFSQRPKKKF</sequence>
<feature type="region of interest" description="Disordered" evidence="4">
    <location>
        <begin position="77"/>
        <end position="103"/>
    </location>
</feature>
<dbReference type="AlphaFoldDB" id="A0A830HYL7"/>
<dbReference type="PANTHER" id="PTHR31306:SF4">
    <property type="entry name" value="ALPHA-1,2-GALACTOSYLTRANSFERASE"/>
    <property type="match status" value="1"/>
</dbReference>
<evidence type="ECO:0000313" key="6">
    <source>
        <dbReference type="Proteomes" id="UP000660262"/>
    </source>
</evidence>
<comment type="caution">
    <text evidence="5">The sequence shown here is derived from an EMBL/GenBank/DDBJ whole genome shotgun (WGS) entry which is preliminary data.</text>
</comment>
<gene>
    <name evidence="5" type="ORF">PPROV_001040300</name>
</gene>
<dbReference type="GO" id="GO:0000139">
    <property type="term" value="C:Golgi membrane"/>
    <property type="evidence" value="ECO:0007669"/>
    <property type="project" value="TreeGrafter"/>
</dbReference>
<feature type="compositionally biased region" description="Low complexity" evidence="4">
    <location>
        <begin position="33"/>
        <end position="44"/>
    </location>
</feature>
<dbReference type="GO" id="GO:0016757">
    <property type="term" value="F:glycosyltransferase activity"/>
    <property type="evidence" value="ECO:0007669"/>
    <property type="project" value="UniProtKB-KW"/>
</dbReference>
<dbReference type="PANTHER" id="PTHR31306">
    <property type="entry name" value="ALPHA-1,6-MANNOSYLTRANSFERASE MNN11-RELATED"/>
    <property type="match status" value="1"/>
</dbReference>
<comment type="similarity">
    <text evidence="1">Belongs to the glycosyltransferase 34 family.</text>
</comment>
<feature type="compositionally biased region" description="Low complexity" evidence="4">
    <location>
        <begin position="77"/>
        <end position="98"/>
    </location>
</feature>
<dbReference type="OrthoDB" id="407658at2759"/>
<evidence type="ECO:0008006" key="7">
    <source>
        <dbReference type="Google" id="ProtNLM"/>
    </source>
</evidence>
<evidence type="ECO:0000256" key="3">
    <source>
        <dbReference type="ARBA" id="ARBA00022679"/>
    </source>
</evidence>
<keyword evidence="3" id="KW-0808">Transferase</keyword>
<keyword evidence="2" id="KW-0328">Glycosyltransferase</keyword>
<dbReference type="GO" id="GO:0006487">
    <property type="term" value="P:protein N-linked glycosylation"/>
    <property type="evidence" value="ECO:0007669"/>
    <property type="project" value="TreeGrafter"/>
</dbReference>
<feature type="region of interest" description="Disordered" evidence="4">
    <location>
        <begin position="1"/>
        <end position="61"/>
    </location>
</feature>
<dbReference type="InterPro" id="IPR008630">
    <property type="entry name" value="Glyco_trans_34"/>
</dbReference>
<evidence type="ECO:0000313" key="5">
    <source>
        <dbReference type="EMBL" id="GHP11675.1"/>
    </source>
</evidence>
<dbReference type="Proteomes" id="UP000660262">
    <property type="component" value="Unassembled WGS sequence"/>
</dbReference>
<organism evidence="5 6">
    <name type="scientific">Pycnococcus provasolii</name>
    <dbReference type="NCBI Taxonomy" id="41880"/>
    <lineage>
        <taxon>Eukaryota</taxon>
        <taxon>Viridiplantae</taxon>
        <taxon>Chlorophyta</taxon>
        <taxon>Pseudoscourfieldiophyceae</taxon>
        <taxon>Pseudoscourfieldiales</taxon>
        <taxon>Pycnococcaceae</taxon>
        <taxon>Pycnococcus</taxon>
    </lineage>
</organism>
<name>A0A830HYL7_9CHLO</name>
<dbReference type="Gene3D" id="3.90.550.10">
    <property type="entry name" value="Spore Coat Polysaccharide Biosynthesis Protein SpsA, Chain A"/>
    <property type="match status" value="1"/>
</dbReference>
<evidence type="ECO:0000256" key="2">
    <source>
        <dbReference type="ARBA" id="ARBA00022676"/>
    </source>
</evidence>
<evidence type="ECO:0000256" key="1">
    <source>
        <dbReference type="ARBA" id="ARBA00005664"/>
    </source>
</evidence>
<dbReference type="EMBL" id="BNJQ01000035">
    <property type="protein sequence ID" value="GHP11675.1"/>
    <property type="molecule type" value="Genomic_DNA"/>
</dbReference>
<dbReference type="Pfam" id="PF05637">
    <property type="entry name" value="Glyco_transf_34"/>
    <property type="match status" value="1"/>
</dbReference>
<keyword evidence="6" id="KW-1185">Reference proteome</keyword>
<reference evidence="5" key="1">
    <citation type="submission" date="2020-10" db="EMBL/GenBank/DDBJ databases">
        <title>Unveiling of a novel bifunctional photoreceptor, Dualchrome1, isolated from a cosmopolitan green alga.</title>
        <authorList>
            <person name="Suzuki S."/>
            <person name="Kawachi M."/>
        </authorList>
    </citation>
    <scope>NUCLEOTIDE SEQUENCE</scope>
    <source>
        <strain evidence="5">NIES 2893</strain>
    </source>
</reference>